<reference evidence="7" key="1">
    <citation type="submission" date="2022-01" db="EMBL/GenBank/DDBJ databases">
        <authorList>
            <person name="King R."/>
        </authorList>
    </citation>
    <scope>NUCLEOTIDE SEQUENCE</scope>
</reference>
<sequence>MKMVRPQYKQPPNIVQFITSIQMTDHDIKNYLEKIYKIPVAHIRSEIVEGELKRVQRKGYVVKGDDFRRAFVTLAGDEKFEFPDVTSKKSEQEESDYKKLQTQSEESYKKYKDRNKNHSNLPGWFSV</sequence>
<evidence type="ECO:0000313" key="7">
    <source>
        <dbReference type="EMBL" id="CAH1399925.1"/>
    </source>
</evidence>
<evidence type="ECO:0000256" key="1">
    <source>
        <dbReference type="ARBA" id="ARBA00006700"/>
    </source>
</evidence>
<feature type="region of interest" description="Disordered" evidence="6">
    <location>
        <begin position="84"/>
        <end position="127"/>
    </location>
</feature>
<dbReference type="GO" id="GO:0003735">
    <property type="term" value="F:structural constituent of ribosome"/>
    <property type="evidence" value="ECO:0007669"/>
    <property type="project" value="InterPro"/>
</dbReference>
<keyword evidence="8" id="KW-1185">Reference proteome</keyword>
<protein>
    <recommendedName>
        <fullName evidence="4">Large ribosomal subunit protein uL23m</fullName>
    </recommendedName>
    <alternativeName>
        <fullName evidence="5">39S ribosomal protein L23, mitochondrial</fullName>
    </alternativeName>
</protein>
<organism evidence="7 8">
    <name type="scientific">Nezara viridula</name>
    <name type="common">Southern green stink bug</name>
    <name type="synonym">Cimex viridulus</name>
    <dbReference type="NCBI Taxonomy" id="85310"/>
    <lineage>
        <taxon>Eukaryota</taxon>
        <taxon>Metazoa</taxon>
        <taxon>Ecdysozoa</taxon>
        <taxon>Arthropoda</taxon>
        <taxon>Hexapoda</taxon>
        <taxon>Insecta</taxon>
        <taxon>Pterygota</taxon>
        <taxon>Neoptera</taxon>
        <taxon>Paraneoptera</taxon>
        <taxon>Hemiptera</taxon>
        <taxon>Heteroptera</taxon>
        <taxon>Panheteroptera</taxon>
        <taxon>Pentatomomorpha</taxon>
        <taxon>Pentatomoidea</taxon>
        <taxon>Pentatomidae</taxon>
        <taxon>Pentatominae</taxon>
        <taxon>Nezara</taxon>
    </lineage>
</organism>
<evidence type="ECO:0000256" key="5">
    <source>
        <dbReference type="ARBA" id="ARBA00041375"/>
    </source>
</evidence>
<evidence type="ECO:0000256" key="6">
    <source>
        <dbReference type="SAM" id="MobiDB-lite"/>
    </source>
</evidence>
<dbReference type="GO" id="GO:0032543">
    <property type="term" value="P:mitochondrial translation"/>
    <property type="evidence" value="ECO:0007669"/>
    <property type="project" value="TreeGrafter"/>
</dbReference>
<dbReference type="GO" id="GO:0005762">
    <property type="term" value="C:mitochondrial large ribosomal subunit"/>
    <property type="evidence" value="ECO:0007669"/>
    <property type="project" value="TreeGrafter"/>
</dbReference>
<dbReference type="InterPro" id="IPR012678">
    <property type="entry name" value="Ribosomal_uL23/eL15/eS24_sf"/>
</dbReference>
<evidence type="ECO:0000256" key="3">
    <source>
        <dbReference type="ARBA" id="ARBA00023274"/>
    </source>
</evidence>
<name>A0A9P0MPE8_NEZVI</name>
<dbReference type="Proteomes" id="UP001152798">
    <property type="component" value="Chromosome 4"/>
</dbReference>
<evidence type="ECO:0000313" key="8">
    <source>
        <dbReference type="Proteomes" id="UP001152798"/>
    </source>
</evidence>
<dbReference type="Pfam" id="PF00276">
    <property type="entry name" value="Ribosomal_L23"/>
    <property type="match status" value="1"/>
</dbReference>
<dbReference type="EMBL" id="OV725080">
    <property type="protein sequence ID" value="CAH1399925.1"/>
    <property type="molecule type" value="Genomic_DNA"/>
</dbReference>
<evidence type="ECO:0000256" key="4">
    <source>
        <dbReference type="ARBA" id="ARBA00039977"/>
    </source>
</evidence>
<accession>A0A9P0MPE8</accession>
<keyword evidence="3" id="KW-0687">Ribonucleoprotein</keyword>
<dbReference type="AlphaFoldDB" id="A0A9P0MPE8"/>
<dbReference type="OrthoDB" id="275582at2759"/>
<dbReference type="Gene3D" id="3.30.70.330">
    <property type="match status" value="1"/>
</dbReference>
<gene>
    <name evidence="7" type="ORF">NEZAVI_LOCUS9269</name>
</gene>
<dbReference type="PANTHER" id="PTHR12059">
    <property type="entry name" value="RIBOSOMAL PROTEIN L23-RELATED"/>
    <property type="match status" value="1"/>
</dbReference>
<dbReference type="InterPro" id="IPR013025">
    <property type="entry name" value="Ribosomal_uL23-like"/>
</dbReference>
<evidence type="ECO:0000256" key="2">
    <source>
        <dbReference type="ARBA" id="ARBA00022980"/>
    </source>
</evidence>
<keyword evidence="2" id="KW-0689">Ribosomal protein</keyword>
<dbReference type="SUPFAM" id="SSF54189">
    <property type="entry name" value="Ribosomal proteins S24e, L23 and L15e"/>
    <property type="match status" value="1"/>
</dbReference>
<proteinExistence type="inferred from homology"/>
<comment type="similarity">
    <text evidence="1">Belongs to the universal ribosomal protein uL23 family.</text>
</comment>
<feature type="compositionally biased region" description="Basic and acidic residues" evidence="6">
    <location>
        <begin position="106"/>
        <end position="116"/>
    </location>
</feature>
<dbReference type="PANTHER" id="PTHR12059:SF5">
    <property type="entry name" value="LARGE RIBOSOMAL SUBUNIT PROTEIN UL23M"/>
    <property type="match status" value="1"/>
</dbReference>
<feature type="compositionally biased region" description="Basic and acidic residues" evidence="6">
    <location>
        <begin position="84"/>
        <end position="99"/>
    </location>
</feature>
<dbReference type="InterPro" id="IPR012677">
    <property type="entry name" value="Nucleotide-bd_a/b_plait_sf"/>
</dbReference>